<dbReference type="eggNOG" id="COG4720">
    <property type="taxonomic scope" value="Bacteria"/>
</dbReference>
<dbReference type="GO" id="GO:0005886">
    <property type="term" value="C:plasma membrane"/>
    <property type="evidence" value="ECO:0007669"/>
    <property type="project" value="UniProtKB-SubCell"/>
</dbReference>
<comment type="caution">
    <text evidence="6">The sequence shown here is derived from an EMBL/GenBank/DDBJ whole genome shotgun (WGS) entry which is preliminary data.</text>
</comment>
<organism evidence="6 7">
    <name type="scientific">Anaerococcus lactolyticus S7-1-13</name>
    <dbReference type="NCBI Taxonomy" id="1284686"/>
    <lineage>
        <taxon>Bacteria</taxon>
        <taxon>Bacillati</taxon>
        <taxon>Bacillota</taxon>
        <taxon>Tissierellia</taxon>
        <taxon>Tissierellales</taxon>
        <taxon>Peptoniphilaceae</taxon>
        <taxon>Anaerococcus</taxon>
    </lineage>
</organism>
<keyword evidence="3 5" id="KW-1133">Transmembrane helix</keyword>
<proteinExistence type="inferred from homology"/>
<comment type="similarity">
    <text evidence="5">Belongs to the UPF0397 family.</text>
</comment>
<dbReference type="OrthoDB" id="4550662at2"/>
<feature type="transmembrane region" description="Helical" evidence="5">
    <location>
        <begin position="149"/>
        <end position="171"/>
    </location>
</feature>
<dbReference type="Gene3D" id="1.10.1760.20">
    <property type="match status" value="1"/>
</dbReference>
<comment type="subcellular location">
    <subcellularLocation>
        <location evidence="5">Cell membrane</location>
        <topology evidence="5">Multi-pass membrane protein</topology>
    </subcellularLocation>
</comment>
<name>A0A095X0S7_9FIRM</name>
<dbReference type="NCBIfam" id="NF010182">
    <property type="entry name" value="PRK13661.1"/>
    <property type="match status" value="1"/>
</dbReference>
<dbReference type="AlphaFoldDB" id="A0A095X0S7"/>
<evidence type="ECO:0000256" key="2">
    <source>
        <dbReference type="ARBA" id="ARBA00022692"/>
    </source>
</evidence>
<reference evidence="6 7" key="1">
    <citation type="submission" date="2014-07" db="EMBL/GenBank/DDBJ databases">
        <authorList>
            <person name="McCorrison J."/>
            <person name="Sanka R."/>
            <person name="Torralba M."/>
            <person name="Gillis M."/>
            <person name="Haft D.H."/>
            <person name="Methe B."/>
            <person name="Sutton G."/>
            <person name="Nelson K.E."/>
        </authorList>
    </citation>
    <scope>NUCLEOTIDE SEQUENCE [LARGE SCALE GENOMIC DNA]</scope>
    <source>
        <strain evidence="6 7">S7-1-13</strain>
    </source>
</reference>
<dbReference type="Pfam" id="PF07155">
    <property type="entry name" value="ECF-ribofla_trS"/>
    <property type="match status" value="1"/>
</dbReference>
<keyword evidence="1 5" id="KW-1003">Cell membrane</keyword>
<sequence length="183" mass="19432">MKKNNSITTIVAIGIGAAVFFILGRYLSIPVGFIPNTSVETTYPFLALMSVLFGPVAGGLIGLIGHAIKDLLTYGLWWSWVVTSGITGFGYGLVGSKLDISQGTFTKKDMVKFNVGQIIVNVLCWGIIAPILDILIYSEPANKVFAQGFVSAGLNSVAVGILGTILIAAYAKTRTADNSLKRD</sequence>
<accession>A0A095X0S7</accession>
<feature type="transmembrane region" description="Helical" evidence="5">
    <location>
        <begin position="115"/>
        <end position="137"/>
    </location>
</feature>
<evidence type="ECO:0000256" key="5">
    <source>
        <dbReference type="HAMAP-Rule" id="MF_01572"/>
    </source>
</evidence>
<evidence type="ECO:0000256" key="1">
    <source>
        <dbReference type="ARBA" id="ARBA00022475"/>
    </source>
</evidence>
<evidence type="ECO:0000313" key="6">
    <source>
        <dbReference type="EMBL" id="KGF03670.1"/>
    </source>
</evidence>
<evidence type="ECO:0000256" key="3">
    <source>
        <dbReference type="ARBA" id="ARBA00022989"/>
    </source>
</evidence>
<feature type="transmembrane region" description="Helical" evidence="5">
    <location>
        <begin position="74"/>
        <end position="94"/>
    </location>
</feature>
<dbReference type="PANTHER" id="PTHR37815:SF3">
    <property type="entry name" value="UPF0397 PROTEIN SPR0429"/>
    <property type="match status" value="1"/>
</dbReference>
<dbReference type="PANTHER" id="PTHR37815">
    <property type="entry name" value="UPF0397 PROTEIN BC_2624-RELATED"/>
    <property type="match status" value="1"/>
</dbReference>
<dbReference type="InterPro" id="IPR009825">
    <property type="entry name" value="ECF_substrate-spec-like"/>
</dbReference>
<feature type="transmembrane region" description="Helical" evidence="5">
    <location>
        <begin position="6"/>
        <end position="24"/>
    </location>
</feature>
<gene>
    <name evidence="6" type="ORF">HMPREF1630_06365</name>
</gene>
<dbReference type="InterPro" id="IPR022914">
    <property type="entry name" value="UPF0397"/>
</dbReference>
<keyword evidence="2 5" id="KW-0812">Transmembrane</keyword>
<evidence type="ECO:0000256" key="4">
    <source>
        <dbReference type="ARBA" id="ARBA00023136"/>
    </source>
</evidence>
<dbReference type="RefSeq" id="WP_004827038.1">
    <property type="nucleotide sequence ID" value="NZ_JRMW01000037.1"/>
</dbReference>
<dbReference type="Proteomes" id="UP000029579">
    <property type="component" value="Unassembled WGS sequence"/>
</dbReference>
<dbReference type="EMBL" id="JRMW01000037">
    <property type="protein sequence ID" value="KGF03670.1"/>
    <property type="molecule type" value="Genomic_DNA"/>
</dbReference>
<feature type="transmembrane region" description="Helical" evidence="5">
    <location>
        <begin position="45"/>
        <end position="68"/>
    </location>
</feature>
<evidence type="ECO:0000313" key="7">
    <source>
        <dbReference type="Proteomes" id="UP000029579"/>
    </source>
</evidence>
<dbReference type="HAMAP" id="MF_01572">
    <property type="entry name" value="UPF0397"/>
    <property type="match status" value="1"/>
</dbReference>
<protein>
    <recommendedName>
        <fullName evidence="5">UPF0397 protein HMPREF1630_06365</fullName>
    </recommendedName>
</protein>
<keyword evidence="4 5" id="KW-0472">Membrane</keyword>